<protein>
    <recommendedName>
        <fullName evidence="18">Glutathione S-transferase 3, mitochondrial</fullName>
        <ecNumber evidence="15">4.4.1.20</ecNumber>
    </recommendedName>
    <alternativeName>
        <fullName evidence="19">Glutathione peroxidase MGST3</fullName>
    </alternativeName>
    <alternativeName>
        <fullName evidence="20">LTC4 synthase MGST3</fullName>
    </alternativeName>
</protein>
<dbReference type="GO" id="GO:0005741">
    <property type="term" value="C:mitochondrial outer membrane"/>
    <property type="evidence" value="ECO:0007669"/>
    <property type="project" value="UniProtKB-SubCell"/>
</dbReference>
<evidence type="ECO:0000256" key="3">
    <source>
        <dbReference type="ARBA" id="ARBA00022692"/>
    </source>
</evidence>
<keyword evidence="10" id="KW-0564">Palmitate</keyword>
<evidence type="ECO:0000256" key="7">
    <source>
        <dbReference type="ARBA" id="ARBA00023098"/>
    </source>
</evidence>
<dbReference type="AlphaFoldDB" id="A0AAW1TBY2"/>
<dbReference type="GO" id="GO:0004602">
    <property type="term" value="F:glutathione peroxidase activity"/>
    <property type="evidence" value="ECO:0007669"/>
    <property type="project" value="TreeGrafter"/>
</dbReference>
<evidence type="ECO:0000256" key="18">
    <source>
        <dbReference type="ARBA" id="ARBA00069748"/>
    </source>
</evidence>
<evidence type="ECO:0000256" key="14">
    <source>
        <dbReference type="ARBA" id="ARBA00037916"/>
    </source>
</evidence>
<keyword evidence="8" id="KW-0496">Mitochondrion</keyword>
<evidence type="ECO:0000256" key="17">
    <source>
        <dbReference type="ARBA" id="ARBA00051411"/>
    </source>
</evidence>
<evidence type="ECO:0000256" key="5">
    <source>
        <dbReference type="ARBA" id="ARBA00022989"/>
    </source>
</evidence>
<evidence type="ECO:0000256" key="20">
    <source>
        <dbReference type="ARBA" id="ARBA00076908"/>
    </source>
</evidence>
<comment type="pathway">
    <text evidence="13">Lipid metabolism; leukotriene C4 biosynthesis.</text>
</comment>
<dbReference type="GO" id="GO:0004464">
    <property type="term" value="F:leukotriene-C4 synthase activity"/>
    <property type="evidence" value="ECO:0007669"/>
    <property type="project" value="UniProtKB-EC"/>
</dbReference>
<comment type="caution">
    <text evidence="22">The sequence shown here is derived from an EMBL/GenBank/DDBJ whole genome shotgun (WGS) entry which is preliminary data.</text>
</comment>
<dbReference type="InterPro" id="IPR023352">
    <property type="entry name" value="MAPEG-like_dom_sf"/>
</dbReference>
<dbReference type="InterPro" id="IPR001129">
    <property type="entry name" value="Membr-assoc_MAPEG"/>
</dbReference>
<dbReference type="Pfam" id="PF01124">
    <property type="entry name" value="MAPEG"/>
    <property type="match status" value="1"/>
</dbReference>
<comment type="pathway">
    <text evidence="14">Lipid metabolism; arachidonate metabolism.</text>
</comment>
<evidence type="ECO:0000256" key="6">
    <source>
        <dbReference type="ARBA" id="ARBA00023002"/>
    </source>
</evidence>
<evidence type="ECO:0000256" key="1">
    <source>
        <dbReference type="ARBA" id="ARBA00004374"/>
    </source>
</evidence>
<keyword evidence="2" id="KW-0808">Transferase</keyword>
<dbReference type="EC" id="4.4.1.20" evidence="15"/>
<dbReference type="PANTHER" id="PTHR10250:SF26">
    <property type="entry name" value="GLUTATHIONE S-TRANSFERASE 3, MITOCHONDRIAL"/>
    <property type="match status" value="1"/>
</dbReference>
<evidence type="ECO:0000256" key="16">
    <source>
        <dbReference type="ARBA" id="ARBA00049298"/>
    </source>
</evidence>
<keyword evidence="5 21" id="KW-1133">Transmembrane helix</keyword>
<name>A0AAW1TBY2_9CHLO</name>
<keyword evidence="12" id="KW-0449">Lipoprotein</keyword>
<organism evidence="22 23">
    <name type="scientific">Apatococcus fuscideae</name>
    <dbReference type="NCBI Taxonomy" id="2026836"/>
    <lineage>
        <taxon>Eukaryota</taxon>
        <taxon>Viridiplantae</taxon>
        <taxon>Chlorophyta</taxon>
        <taxon>core chlorophytes</taxon>
        <taxon>Trebouxiophyceae</taxon>
        <taxon>Chlorellales</taxon>
        <taxon>Chlorellaceae</taxon>
        <taxon>Apatococcus</taxon>
    </lineage>
</organism>
<dbReference type="PANTHER" id="PTHR10250">
    <property type="entry name" value="MICROSOMAL GLUTATHIONE S-TRANSFERASE"/>
    <property type="match status" value="1"/>
</dbReference>
<comment type="catalytic activity">
    <reaction evidence="17">
        <text>15-deoxy-Delta(12,14)-prostaglandin J2 + glutathione = 15-deoxy-Delta(12,14)-prostaglandin J2-S-(R)-glutathione</text>
        <dbReference type="Rhea" id="RHEA:75963"/>
        <dbReference type="ChEBI" id="CHEBI:57925"/>
        <dbReference type="ChEBI" id="CHEBI:85236"/>
        <dbReference type="ChEBI" id="CHEBI:194498"/>
    </reaction>
    <physiologicalReaction direction="left-to-right" evidence="17">
        <dbReference type="Rhea" id="RHEA:75964"/>
    </physiologicalReaction>
</comment>
<gene>
    <name evidence="22" type="ORF">WJX84_004341</name>
</gene>
<evidence type="ECO:0000256" key="12">
    <source>
        <dbReference type="ARBA" id="ARBA00023288"/>
    </source>
</evidence>
<dbReference type="GO" id="GO:0006691">
    <property type="term" value="P:leukotriene metabolic process"/>
    <property type="evidence" value="ECO:0007669"/>
    <property type="project" value="UniProtKB-ARBA"/>
</dbReference>
<keyword evidence="9 21" id="KW-0472">Membrane</keyword>
<dbReference type="InterPro" id="IPR050997">
    <property type="entry name" value="MAPEG"/>
</dbReference>
<evidence type="ECO:0000256" key="4">
    <source>
        <dbReference type="ARBA" id="ARBA00022787"/>
    </source>
</evidence>
<dbReference type="GO" id="GO:0004364">
    <property type="term" value="F:glutathione transferase activity"/>
    <property type="evidence" value="ECO:0007669"/>
    <property type="project" value="TreeGrafter"/>
</dbReference>
<dbReference type="EMBL" id="JALJOV010000134">
    <property type="protein sequence ID" value="KAK9866783.1"/>
    <property type="molecule type" value="Genomic_DNA"/>
</dbReference>
<feature type="transmembrane region" description="Helical" evidence="21">
    <location>
        <begin position="12"/>
        <end position="29"/>
    </location>
</feature>
<keyword evidence="7" id="KW-0443">Lipid metabolism</keyword>
<keyword evidence="3 21" id="KW-0812">Transmembrane</keyword>
<dbReference type="GO" id="GO:0005635">
    <property type="term" value="C:nuclear envelope"/>
    <property type="evidence" value="ECO:0007669"/>
    <property type="project" value="TreeGrafter"/>
</dbReference>
<evidence type="ECO:0000313" key="22">
    <source>
        <dbReference type="EMBL" id="KAK9866783.1"/>
    </source>
</evidence>
<evidence type="ECO:0000256" key="11">
    <source>
        <dbReference type="ARBA" id="ARBA00023239"/>
    </source>
</evidence>
<keyword evidence="4" id="KW-1000">Mitochondrion outer membrane</keyword>
<dbReference type="GO" id="GO:0006629">
    <property type="term" value="P:lipid metabolic process"/>
    <property type="evidence" value="ECO:0007669"/>
    <property type="project" value="UniProtKB-KW"/>
</dbReference>
<evidence type="ECO:0000256" key="2">
    <source>
        <dbReference type="ARBA" id="ARBA00022679"/>
    </source>
</evidence>
<dbReference type="Proteomes" id="UP001485043">
    <property type="component" value="Unassembled WGS sequence"/>
</dbReference>
<feature type="transmembrane region" description="Helical" evidence="21">
    <location>
        <begin position="121"/>
        <end position="143"/>
    </location>
</feature>
<accession>A0AAW1TBY2</accession>
<comment type="subcellular location">
    <subcellularLocation>
        <location evidence="1">Mitochondrion outer membrane</location>
        <topology evidence="1">Multi-pass membrane protein</topology>
    </subcellularLocation>
</comment>
<evidence type="ECO:0000256" key="13">
    <source>
        <dbReference type="ARBA" id="ARBA00037884"/>
    </source>
</evidence>
<comment type="catalytic activity">
    <reaction evidence="16">
        <text>leukotriene C4 = leukotriene A4 + glutathione</text>
        <dbReference type="Rhea" id="RHEA:17617"/>
        <dbReference type="ChEBI" id="CHEBI:57463"/>
        <dbReference type="ChEBI" id="CHEBI:57925"/>
        <dbReference type="ChEBI" id="CHEBI:57973"/>
        <dbReference type="EC" id="4.4.1.20"/>
    </reaction>
    <physiologicalReaction direction="right-to-left" evidence="16">
        <dbReference type="Rhea" id="RHEA:17619"/>
    </physiologicalReaction>
</comment>
<dbReference type="FunFam" id="1.20.120.550:FF:000004">
    <property type="entry name" value="Microsomal glutathione S-transferase 3"/>
    <property type="match status" value="1"/>
</dbReference>
<keyword evidence="23" id="KW-1185">Reference proteome</keyword>
<dbReference type="SUPFAM" id="SSF161084">
    <property type="entry name" value="MAPEG domain-like"/>
    <property type="match status" value="1"/>
</dbReference>
<evidence type="ECO:0000256" key="9">
    <source>
        <dbReference type="ARBA" id="ARBA00023136"/>
    </source>
</evidence>
<dbReference type="GO" id="GO:0005783">
    <property type="term" value="C:endoplasmic reticulum"/>
    <property type="evidence" value="ECO:0007669"/>
    <property type="project" value="TreeGrafter"/>
</dbReference>
<sequence length="146" mass="15438">MAPSAVQLPSDFGYVLGAAAFTGAVYLWQSFRVGAARRKYGVKYPKMYATGDDQDSNTFNCIQRSHQNSSETIGPVMVMQALLGLYHPITAASLGVAWAIGRIVYTIGYSSGDPNKRSPGAAVSALSMIGLLVTIGVVGFRAVTQA</sequence>
<reference evidence="22 23" key="1">
    <citation type="journal article" date="2024" name="Nat. Commun.">
        <title>Phylogenomics reveals the evolutionary origins of lichenization in chlorophyte algae.</title>
        <authorList>
            <person name="Puginier C."/>
            <person name="Libourel C."/>
            <person name="Otte J."/>
            <person name="Skaloud P."/>
            <person name="Haon M."/>
            <person name="Grisel S."/>
            <person name="Petersen M."/>
            <person name="Berrin J.G."/>
            <person name="Delaux P.M."/>
            <person name="Dal Grande F."/>
            <person name="Keller J."/>
        </authorList>
    </citation>
    <scope>NUCLEOTIDE SEQUENCE [LARGE SCALE GENOMIC DNA]</scope>
    <source>
        <strain evidence="22 23">SAG 2523</strain>
    </source>
</reference>
<evidence type="ECO:0000313" key="23">
    <source>
        <dbReference type="Proteomes" id="UP001485043"/>
    </source>
</evidence>
<evidence type="ECO:0000256" key="10">
    <source>
        <dbReference type="ARBA" id="ARBA00023139"/>
    </source>
</evidence>
<dbReference type="Gene3D" id="1.20.120.550">
    <property type="entry name" value="Membrane associated eicosanoid/glutathione metabolism-like domain"/>
    <property type="match status" value="1"/>
</dbReference>
<keyword evidence="11" id="KW-0456">Lyase</keyword>
<evidence type="ECO:0000256" key="15">
    <source>
        <dbReference type="ARBA" id="ARBA00039056"/>
    </source>
</evidence>
<proteinExistence type="predicted"/>
<evidence type="ECO:0000256" key="19">
    <source>
        <dbReference type="ARBA" id="ARBA00075145"/>
    </source>
</evidence>
<evidence type="ECO:0000256" key="8">
    <source>
        <dbReference type="ARBA" id="ARBA00023128"/>
    </source>
</evidence>
<keyword evidence="6" id="KW-0560">Oxidoreductase</keyword>
<feature type="transmembrane region" description="Helical" evidence="21">
    <location>
        <begin position="81"/>
        <end position="101"/>
    </location>
</feature>
<evidence type="ECO:0000256" key="21">
    <source>
        <dbReference type="SAM" id="Phobius"/>
    </source>
</evidence>